<keyword evidence="10 11" id="KW-0961">Cell wall biogenesis/degradation</keyword>
<evidence type="ECO:0000256" key="4">
    <source>
        <dbReference type="ARBA" id="ARBA00022618"/>
    </source>
</evidence>
<keyword evidence="5 11" id="KW-0547">Nucleotide-binding</keyword>
<dbReference type="GO" id="GO:0009252">
    <property type="term" value="P:peptidoglycan biosynthetic process"/>
    <property type="evidence" value="ECO:0007669"/>
    <property type="project" value="UniProtKB-UniRule"/>
</dbReference>
<evidence type="ECO:0000256" key="2">
    <source>
        <dbReference type="ARBA" id="ARBA00022490"/>
    </source>
</evidence>
<dbReference type="GO" id="GO:0005524">
    <property type="term" value="F:ATP binding"/>
    <property type="evidence" value="ECO:0007669"/>
    <property type="project" value="UniProtKB-UniRule"/>
</dbReference>
<evidence type="ECO:0000256" key="3">
    <source>
        <dbReference type="ARBA" id="ARBA00022598"/>
    </source>
</evidence>
<name>A0A1H4BA40_9ACTO</name>
<evidence type="ECO:0000256" key="7">
    <source>
        <dbReference type="ARBA" id="ARBA00022960"/>
    </source>
</evidence>
<evidence type="ECO:0000256" key="6">
    <source>
        <dbReference type="ARBA" id="ARBA00022840"/>
    </source>
</evidence>
<dbReference type="Proteomes" id="UP000199288">
    <property type="component" value="Unassembled WGS sequence"/>
</dbReference>
<feature type="domain" description="Mur ligase central" evidence="15">
    <location>
        <begin position="126"/>
        <end position="325"/>
    </location>
</feature>
<dbReference type="EC" id="6.3.2.-" evidence="11"/>
<dbReference type="GO" id="GO:0051301">
    <property type="term" value="P:cell division"/>
    <property type="evidence" value="ECO:0007669"/>
    <property type="project" value="UniProtKB-KW"/>
</dbReference>
<dbReference type="GO" id="GO:0000287">
    <property type="term" value="F:magnesium ion binding"/>
    <property type="evidence" value="ECO:0007669"/>
    <property type="project" value="UniProtKB-UniRule"/>
</dbReference>
<evidence type="ECO:0000256" key="9">
    <source>
        <dbReference type="ARBA" id="ARBA00023306"/>
    </source>
</evidence>
<dbReference type="InterPro" id="IPR036615">
    <property type="entry name" value="Mur_ligase_C_dom_sf"/>
</dbReference>
<keyword evidence="6 11" id="KW-0067">ATP-binding</keyword>
<dbReference type="GO" id="GO:0008360">
    <property type="term" value="P:regulation of cell shape"/>
    <property type="evidence" value="ECO:0007669"/>
    <property type="project" value="UniProtKB-KW"/>
</dbReference>
<dbReference type="SUPFAM" id="SSF53244">
    <property type="entry name" value="MurD-like peptide ligases, peptide-binding domain"/>
    <property type="match status" value="1"/>
</dbReference>
<comment type="caution">
    <text evidence="11">Lacks conserved residue(s) required for the propagation of feature annotation.</text>
</comment>
<dbReference type="InterPro" id="IPR018109">
    <property type="entry name" value="Folylpolyglutamate_synth_CS"/>
</dbReference>
<dbReference type="PANTHER" id="PTHR23135">
    <property type="entry name" value="MUR LIGASE FAMILY MEMBER"/>
    <property type="match status" value="1"/>
</dbReference>
<organism evidence="16 17">
    <name type="scientific">Bowdeniella nasicola</name>
    <dbReference type="NCBI Taxonomy" id="208480"/>
    <lineage>
        <taxon>Bacteria</taxon>
        <taxon>Bacillati</taxon>
        <taxon>Actinomycetota</taxon>
        <taxon>Actinomycetes</taxon>
        <taxon>Actinomycetales</taxon>
        <taxon>Actinomycetaceae</taxon>
        <taxon>Bowdeniella</taxon>
    </lineage>
</organism>
<comment type="similarity">
    <text evidence="1 11">Belongs to the MurCDEF family. MurE subfamily.</text>
</comment>
<keyword evidence="2 11" id="KW-0963">Cytoplasm</keyword>
<dbReference type="InterPro" id="IPR000713">
    <property type="entry name" value="Mur_ligase_N"/>
</dbReference>
<dbReference type="Pfam" id="PF02875">
    <property type="entry name" value="Mur_ligase_C"/>
    <property type="match status" value="1"/>
</dbReference>
<comment type="subcellular location">
    <subcellularLocation>
        <location evidence="11 12">Cytoplasm</location>
    </subcellularLocation>
</comment>
<comment type="function">
    <text evidence="11">Catalyzes the addition of an amino acid to the nucleotide precursor UDP-N-acetylmuramoyl-L-alanyl-D-glutamate (UMAG) in the biosynthesis of bacterial cell-wall peptidoglycan.</text>
</comment>
<keyword evidence="11" id="KW-0460">Magnesium</keyword>
<keyword evidence="7 11" id="KW-0133">Cell shape</keyword>
<keyword evidence="3 11" id="KW-0436">Ligase</keyword>
<dbReference type="PROSITE" id="PS01011">
    <property type="entry name" value="FOLYLPOLYGLU_SYNT_1"/>
    <property type="match status" value="1"/>
</dbReference>
<dbReference type="Gene3D" id="3.90.190.20">
    <property type="entry name" value="Mur ligase, C-terminal domain"/>
    <property type="match status" value="1"/>
</dbReference>
<dbReference type="InterPro" id="IPR005761">
    <property type="entry name" value="UDP-N-AcMur-Glu-dNH2Pim_ligase"/>
</dbReference>
<dbReference type="GO" id="GO:0004326">
    <property type="term" value="F:tetrahydrofolylpolyglutamate synthase activity"/>
    <property type="evidence" value="ECO:0007669"/>
    <property type="project" value="InterPro"/>
</dbReference>
<accession>A0A1H4BA40</accession>
<comment type="pathway">
    <text evidence="11 12">Cell wall biogenesis; peptidoglycan biosynthesis.</text>
</comment>
<dbReference type="OrthoDB" id="9800958at2"/>
<dbReference type="EMBL" id="FNQV01000009">
    <property type="protein sequence ID" value="SEA45011.1"/>
    <property type="molecule type" value="Genomic_DNA"/>
</dbReference>
<keyword evidence="17" id="KW-1185">Reference proteome</keyword>
<dbReference type="InterPro" id="IPR035911">
    <property type="entry name" value="MurE/MurF_N"/>
</dbReference>
<dbReference type="Pfam" id="PF01225">
    <property type="entry name" value="Mur_ligase"/>
    <property type="match status" value="1"/>
</dbReference>
<proteinExistence type="inferred from homology"/>
<dbReference type="Gene3D" id="3.40.1190.10">
    <property type="entry name" value="Mur-like, catalytic domain"/>
    <property type="match status" value="1"/>
</dbReference>
<dbReference type="InterPro" id="IPR013221">
    <property type="entry name" value="Mur_ligase_cen"/>
</dbReference>
<evidence type="ECO:0000256" key="8">
    <source>
        <dbReference type="ARBA" id="ARBA00022984"/>
    </source>
</evidence>
<feature type="domain" description="Mur ligase C-terminal" evidence="14">
    <location>
        <begin position="347"/>
        <end position="479"/>
    </location>
</feature>
<dbReference type="NCBIfam" id="NF001126">
    <property type="entry name" value="PRK00139.1-4"/>
    <property type="match status" value="1"/>
</dbReference>
<dbReference type="HAMAP" id="MF_00208">
    <property type="entry name" value="MurE"/>
    <property type="match status" value="1"/>
</dbReference>
<reference evidence="17" key="1">
    <citation type="submission" date="2016-10" db="EMBL/GenBank/DDBJ databases">
        <authorList>
            <person name="Varghese N."/>
            <person name="Submissions S."/>
        </authorList>
    </citation>
    <scope>NUCLEOTIDE SEQUENCE [LARGE SCALE GENOMIC DNA]</scope>
    <source>
        <strain evidence="17">KPR-1</strain>
    </source>
</reference>
<keyword evidence="4 11" id="KW-0132">Cell division</keyword>
<evidence type="ECO:0000259" key="15">
    <source>
        <dbReference type="Pfam" id="PF08245"/>
    </source>
</evidence>
<feature type="binding site" evidence="11">
    <location>
        <position position="44"/>
    </location>
    <ligand>
        <name>UDP-N-acetyl-alpha-D-muramoyl-L-alanyl-D-glutamate</name>
        <dbReference type="ChEBI" id="CHEBI:83900"/>
    </ligand>
</feature>
<protein>
    <recommendedName>
        <fullName evidence="11">UDP-N-acetylmuramyl-tripeptide synthetase</fullName>
        <ecNumber evidence="11">6.3.2.-</ecNumber>
    </recommendedName>
    <alternativeName>
        <fullName evidence="11">UDP-MurNAc-tripeptide synthetase</fullName>
    </alternativeName>
</protein>
<feature type="domain" description="Mur ligase N-terminal catalytic" evidence="13">
    <location>
        <begin position="37"/>
        <end position="84"/>
    </location>
</feature>
<dbReference type="Pfam" id="PF08245">
    <property type="entry name" value="Mur_ligase_M"/>
    <property type="match status" value="1"/>
</dbReference>
<dbReference type="Gene3D" id="3.40.1390.10">
    <property type="entry name" value="MurE/MurF, N-terminal domain"/>
    <property type="match status" value="1"/>
</dbReference>
<dbReference type="RefSeq" id="WP_092564747.1">
    <property type="nucleotide sequence ID" value="NZ_FNQV01000009.1"/>
</dbReference>
<evidence type="ECO:0000259" key="14">
    <source>
        <dbReference type="Pfam" id="PF02875"/>
    </source>
</evidence>
<dbReference type="UniPathway" id="UPA00219"/>
<dbReference type="SUPFAM" id="SSF53623">
    <property type="entry name" value="MurD-like peptide ligases, catalytic domain"/>
    <property type="match status" value="1"/>
</dbReference>
<dbReference type="GO" id="GO:0071555">
    <property type="term" value="P:cell wall organization"/>
    <property type="evidence" value="ECO:0007669"/>
    <property type="project" value="UniProtKB-KW"/>
</dbReference>
<evidence type="ECO:0000256" key="11">
    <source>
        <dbReference type="HAMAP-Rule" id="MF_00208"/>
    </source>
</evidence>
<feature type="binding site" evidence="11">
    <location>
        <begin position="170"/>
        <end position="171"/>
    </location>
    <ligand>
        <name>UDP-N-acetyl-alpha-D-muramoyl-L-alanyl-D-glutamate</name>
        <dbReference type="ChEBI" id="CHEBI:83900"/>
    </ligand>
</feature>
<dbReference type="PANTHER" id="PTHR23135:SF4">
    <property type="entry name" value="UDP-N-ACETYLMURAMOYL-L-ALANYL-D-GLUTAMATE--2,6-DIAMINOPIMELATE LIGASE MURE HOMOLOG, CHLOROPLASTIC"/>
    <property type="match status" value="1"/>
</dbReference>
<evidence type="ECO:0000256" key="12">
    <source>
        <dbReference type="RuleBase" id="RU004135"/>
    </source>
</evidence>
<feature type="binding site" evidence="11">
    <location>
        <position position="205"/>
    </location>
    <ligand>
        <name>UDP-N-acetyl-alpha-D-muramoyl-L-alanyl-D-glutamate</name>
        <dbReference type="ChEBI" id="CHEBI:83900"/>
    </ligand>
</feature>
<evidence type="ECO:0000256" key="10">
    <source>
        <dbReference type="ARBA" id="ARBA00023316"/>
    </source>
</evidence>
<sequence>MTDELLLRRPRVFGLSVWDLASAIGARVVRDAGEGPVTGVSVDSADTRAGEAFIAIGGFTTHGAKYAGQAITGGARAIITDVQGLDLIDDAPGVALLEVADPRAVVGTAARLVYGDPARDVQVIGVTGTNGKTTTSTILSQILARAHGESGLFGTVEVRLGQQTSVSPRTTLEASIVQRLLALAREDHVPAVAMEVSSHAAHLGRVAGVRFAAVGFINLQHDHLDYHRTMESYFEAKATIFTPEYAERAVVCVDDEWGERLAARCEIPVLTVATDKPADLVATEITSIPAGTRFTVIDGEERHVIEMPLTSQIMVQNAMVAIGLARTLGIDWQDVTDAMATVSPAPGRMQVVAARSERYPLVMVDYAHTAEAIEAILTTLRELTPGELTIVFGSDGDRDRVKRPDLGRVAARLADRLYVTDENPRSEDPATIRAEILAGVREVRPNMAGVIEGETRRQALTDAILAAGPRDTVVVTGKGAEPYQEIQGVKHPYNDVPVAREALTQREDA</sequence>
<feature type="modified residue" description="N6-carboxylysine" evidence="11">
    <location>
        <position position="237"/>
    </location>
</feature>
<keyword evidence="9 11" id="KW-0131">Cell cycle</keyword>
<evidence type="ECO:0000256" key="1">
    <source>
        <dbReference type="ARBA" id="ARBA00005898"/>
    </source>
</evidence>
<dbReference type="InterPro" id="IPR004101">
    <property type="entry name" value="Mur_ligase_C"/>
</dbReference>
<dbReference type="GO" id="GO:0005737">
    <property type="term" value="C:cytoplasm"/>
    <property type="evidence" value="ECO:0007669"/>
    <property type="project" value="UniProtKB-SubCell"/>
</dbReference>
<comment type="cofactor">
    <cofactor evidence="11">
        <name>Mg(2+)</name>
        <dbReference type="ChEBI" id="CHEBI:18420"/>
    </cofactor>
</comment>
<evidence type="ECO:0000313" key="16">
    <source>
        <dbReference type="EMBL" id="SEA45011.1"/>
    </source>
</evidence>
<comment type="PTM">
    <text evidence="11">Carboxylation is probably crucial for Mg(2+) binding and, consequently, for the gamma-phosphate positioning of ATP.</text>
</comment>
<keyword evidence="8 11" id="KW-0573">Peptidoglycan synthesis</keyword>
<feature type="binding site" evidence="11">
    <location>
        <position position="197"/>
    </location>
    <ligand>
        <name>UDP-N-acetyl-alpha-D-muramoyl-L-alanyl-D-glutamate</name>
        <dbReference type="ChEBI" id="CHEBI:83900"/>
    </ligand>
</feature>
<feature type="binding site" evidence="11">
    <location>
        <begin position="128"/>
        <end position="134"/>
    </location>
    <ligand>
        <name>ATP</name>
        <dbReference type="ChEBI" id="CHEBI:30616"/>
    </ligand>
</feature>
<gene>
    <name evidence="11" type="primary">murE</name>
    <name evidence="16" type="ORF">SAMN02910418_01626</name>
</gene>
<evidence type="ECO:0000256" key="5">
    <source>
        <dbReference type="ARBA" id="ARBA00022741"/>
    </source>
</evidence>
<evidence type="ECO:0000313" key="17">
    <source>
        <dbReference type="Proteomes" id="UP000199288"/>
    </source>
</evidence>
<dbReference type="AlphaFoldDB" id="A0A1H4BA40"/>
<dbReference type="InterPro" id="IPR036565">
    <property type="entry name" value="Mur-like_cat_sf"/>
</dbReference>
<dbReference type="NCBIfam" id="TIGR01085">
    <property type="entry name" value="murE"/>
    <property type="match status" value="1"/>
</dbReference>
<evidence type="ECO:0000259" key="13">
    <source>
        <dbReference type="Pfam" id="PF01225"/>
    </source>
</evidence>
<dbReference type="SUPFAM" id="SSF63418">
    <property type="entry name" value="MurE/MurF N-terminal domain"/>
    <property type="match status" value="1"/>
</dbReference>